<keyword evidence="3" id="KW-1185">Reference proteome</keyword>
<dbReference type="STRING" id="928856.SAMN04488049_104209"/>
<dbReference type="AlphaFoldDB" id="A0A0P1GG36"/>
<evidence type="ECO:0000313" key="2">
    <source>
        <dbReference type="EMBL" id="CUH80496.1"/>
    </source>
</evidence>
<dbReference type="OrthoDB" id="7868014at2"/>
<proteinExistence type="predicted"/>
<feature type="transmembrane region" description="Helical" evidence="1">
    <location>
        <begin position="7"/>
        <end position="27"/>
    </location>
</feature>
<keyword evidence="1" id="KW-0472">Membrane</keyword>
<keyword evidence="1" id="KW-0812">Transmembrane</keyword>
<sequence length="186" mass="21511">MTFLTDTWLRFLIAVLTPTIGFLVWFFKRNLDARAARRSMVRALYAEIDFNTRDMERFRRNSPPPEVLSQVLRDHPDRIPHVTDARHTEVYRANIAHLHFVSDNVLQHAVDFYGVLEKVRVQVDGLNYGSFKTLPPDSRVQAVELIRATTQSAEVSGKRLMAEFEREYPKLGLTRFNPNGKEGPAR</sequence>
<organism evidence="2 3">
    <name type="scientific">Tritonibacter multivorans</name>
    <dbReference type="NCBI Taxonomy" id="928856"/>
    <lineage>
        <taxon>Bacteria</taxon>
        <taxon>Pseudomonadati</taxon>
        <taxon>Pseudomonadota</taxon>
        <taxon>Alphaproteobacteria</taxon>
        <taxon>Rhodobacterales</taxon>
        <taxon>Paracoccaceae</taxon>
        <taxon>Tritonibacter</taxon>
    </lineage>
</organism>
<gene>
    <name evidence="2" type="ORF">TRM7557_02926</name>
</gene>
<dbReference type="EMBL" id="CYSD01000039">
    <property type="protein sequence ID" value="CUH80496.1"/>
    <property type="molecule type" value="Genomic_DNA"/>
</dbReference>
<evidence type="ECO:0000313" key="3">
    <source>
        <dbReference type="Proteomes" id="UP000052022"/>
    </source>
</evidence>
<name>A0A0P1GG36_9RHOB</name>
<evidence type="ECO:0000256" key="1">
    <source>
        <dbReference type="SAM" id="Phobius"/>
    </source>
</evidence>
<dbReference type="Proteomes" id="UP000052022">
    <property type="component" value="Unassembled WGS sequence"/>
</dbReference>
<protein>
    <submittedName>
        <fullName evidence="2">Uncharacterized protein</fullName>
    </submittedName>
</protein>
<dbReference type="RefSeq" id="WP_058290944.1">
    <property type="nucleotide sequence ID" value="NZ_CYSD01000039.1"/>
</dbReference>
<accession>A0A0P1GG36</accession>
<keyword evidence="1" id="KW-1133">Transmembrane helix</keyword>
<reference evidence="2 3" key="1">
    <citation type="submission" date="2015-09" db="EMBL/GenBank/DDBJ databases">
        <authorList>
            <consortium name="Swine Surveillance"/>
        </authorList>
    </citation>
    <scope>NUCLEOTIDE SEQUENCE [LARGE SCALE GENOMIC DNA]</scope>
    <source>
        <strain evidence="2 3">CECT 7557</strain>
    </source>
</reference>